<evidence type="ECO:0000313" key="2">
    <source>
        <dbReference type="Proteomes" id="UP000759131"/>
    </source>
</evidence>
<organism evidence="1">
    <name type="scientific">Medioppia subpectinata</name>
    <dbReference type="NCBI Taxonomy" id="1979941"/>
    <lineage>
        <taxon>Eukaryota</taxon>
        <taxon>Metazoa</taxon>
        <taxon>Ecdysozoa</taxon>
        <taxon>Arthropoda</taxon>
        <taxon>Chelicerata</taxon>
        <taxon>Arachnida</taxon>
        <taxon>Acari</taxon>
        <taxon>Acariformes</taxon>
        <taxon>Sarcoptiformes</taxon>
        <taxon>Oribatida</taxon>
        <taxon>Brachypylina</taxon>
        <taxon>Oppioidea</taxon>
        <taxon>Oppiidae</taxon>
        <taxon>Medioppia</taxon>
    </lineage>
</organism>
<feature type="non-terminal residue" evidence="1">
    <location>
        <position position="1"/>
    </location>
</feature>
<dbReference type="AlphaFoldDB" id="A0A7R9Q8R0"/>
<dbReference type="EMBL" id="OC872056">
    <property type="protein sequence ID" value="CAD7635697.1"/>
    <property type="molecule type" value="Genomic_DNA"/>
</dbReference>
<proteinExistence type="predicted"/>
<gene>
    <name evidence="1" type="ORF">OSB1V03_LOCUS16088</name>
</gene>
<accession>A0A7R9Q8R0</accession>
<name>A0A7R9Q8R0_9ACAR</name>
<reference evidence="1" key="1">
    <citation type="submission" date="2020-11" db="EMBL/GenBank/DDBJ databases">
        <authorList>
            <person name="Tran Van P."/>
        </authorList>
    </citation>
    <scope>NUCLEOTIDE SEQUENCE</scope>
</reference>
<dbReference type="EMBL" id="CAJPIZ010017481">
    <property type="protein sequence ID" value="CAG2116127.1"/>
    <property type="molecule type" value="Genomic_DNA"/>
</dbReference>
<sequence length="223" mass="25605">MDNKLIILKITPFLAYNSFSTGFGLIRNYSQTPDTQIPHMANFDCDLNIGYETKPYIFDFDFPIKGNFTVTWLQMIIKYMIYFSAIPVEIDPKAYLTIDGYNETSDSFLTYIYTNEVQISLDMYPLNAMIHSFAHILVPHNSPSIAIMGDHATIVTRMATSIETRLIDRAVESKSNDSFIDLLFTQLLGKYNDLIVKMRSKRSHDYFGLNPTPLAVQYMCPEI</sequence>
<dbReference type="Proteomes" id="UP000759131">
    <property type="component" value="Unassembled WGS sequence"/>
</dbReference>
<keyword evidence="2" id="KW-1185">Reference proteome</keyword>
<protein>
    <submittedName>
        <fullName evidence="1">Uncharacterized protein</fullName>
    </submittedName>
</protein>
<evidence type="ECO:0000313" key="1">
    <source>
        <dbReference type="EMBL" id="CAD7635697.1"/>
    </source>
</evidence>